<dbReference type="PANTHER" id="PTHR42718">
    <property type="entry name" value="MAJOR FACILITATOR SUPERFAMILY MULTIDRUG TRANSPORTER MFSC"/>
    <property type="match status" value="1"/>
</dbReference>
<feature type="transmembrane region" description="Helical" evidence="8">
    <location>
        <begin position="404"/>
        <end position="422"/>
    </location>
</feature>
<keyword evidence="5 8" id="KW-1133">Transmembrane helix</keyword>
<feature type="transmembrane region" description="Helical" evidence="8">
    <location>
        <begin position="78"/>
        <end position="100"/>
    </location>
</feature>
<feature type="transmembrane region" description="Helical" evidence="8">
    <location>
        <begin position="196"/>
        <end position="218"/>
    </location>
</feature>
<comment type="caution">
    <text evidence="10">The sequence shown here is derived from an EMBL/GenBank/DDBJ whole genome shotgun (WGS) entry which is preliminary data.</text>
</comment>
<evidence type="ECO:0000256" key="6">
    <source>
        <dbReference type="ARBA" id="ARBA00023136"/>
    </source>
</evidence>
<dbReference type="Pfam" id="PF07690">
    <property type="entry name" value="MFS_1"/>
    <property type="match status" value="1"/>
</dbReference>
<feature type="domain" description="Major facilitator superfamily (MFS) profile" evidence="9">
    <location>
        <begin position="12"/>
        <end position="460"/>
    </location>
</feature>
<proteinExistence type="predicted"/>
<dbReference type="RefSeq" id="WP_357974935.1">
    <property type="nucleotide sequence ID" value="NZ_JBFAIH010000002.1"/>
</dbReference>
<evidence type="ECO:0000259" key="9">
    <source>
        <dbReference type="PROSITE" id="PS50850"/>
    </source>
</evidence>
<name>A0ABV3F426_9NOCA</name>
<keyword evidence="2" id="KW-0813">Transport</keyword>
<dbReference type="InterPro" id="IPR020846">
    <property type="entry name" value="MFS_dom"/>
</dbReference>
<feature type="transmembrane region" description="Helical" evidence="8">
    <location>
        <begin position="12"/>
        <end position="34"/>
    </location>
</feature>
<keyword evidence="6 8" id="KW-0472">Membrane</keyword>
<dbReference type="InterPro" id="IPR036259">
    <property type="entry name" value="MFS_trans_sf"/>
</dbReference>
<dbReference type="PROSITE" id="PS50850">
    <property type="entry name" value="MFS"/>
    <property type="match status" value="1"/>
</dbReference>
<accession>A0ABV3F426</accession>
<evidence type="ECO:0000313" key="10">
    <source>
        <dbReference type="EMBL" id="MEV0362450.1"/>
    </source>
</evidence>
<feature type="transmembrane region" description="Helical" evidence="8">
    <location>
        <begin position="165"/>
        <end position="184"/>
    </location>
</feature>
<feature type="transmembrane region" description="Helical" evidence="8">
    <location>
        <begin position="46"/>
        <end position="66"/>
    </location>
</feature>
<gene>
    <name evidence="10" type="ORF">AB0H72_07080</name>
</gene>
<evidence type="ECO:0000256" key="4">
    <source>
        <dbReference type="ARBA" id="ARBA00022692"/>
    </source>
</evidence>
<evidence type="ECO:0000256" key="7">
    <source>
        <dbReference type="SAM" id="MobiDB-lite"/>
    </source>
</evidence>
<dbReference type="PANTHER" id="PTHR42718:SF46">
    <property type="entry name" value="BLR6921 PROTEIN"/>
    <property type="match status" value="1"/>
</dbReference>
<dbReference type="Gene3D" id="1.20.1720.10">
    <property type="entry name" value="Multidrug resistance protein D"/>
    <property type="match status" value="1"/>
</dbReference>
<feature type="transmembrane region" description="Helical" evidence="8">
    <location>
        <begin position="138"/>
        <end position="159"/>
    </location>
</feature>
<feature type="region of interest" description="Disordered" evidence="7">
    <location>
        <begin position="461"/>
        <end position="505"/>
    </location>
</feature>
<keyword evidence="4 8" id="KW-0812">Transmembrane</keyword>
<evidence type="ECO:0000256" key="8">
    <source>
        <dbReference type="SAM" id="Phobius"/>
    </source>
</evidence>
<evidence type="ECO:0000256" key="3">
    <source>
        <dbReference type="ARBA" id="ARBA00022475"/>
    </source>
</evidence>
<feature type="transmembrane region" description="Helical" evidence="8">
    <location>
        <begin position="434"/>
        <end position="458"/>
    </location>
</feature>
<dbReference type="InterPro" id="IPR011701">
    <property type="entry name" value="MFS"/>
</dbReference>
<feature type="transmembrane region" description="Helical" evidence="8">
    <location>
        <begin position="327"/>
        <end position="348"/>
    </location>
</feature>
<organism evidence="10 11">
    <name type="scientific">Nocardia fusca</name>
    <dbReference type="NCBI Taxonomy" id="941183"/>
    <lineage>
        <taxon>Bacteria</taxon>
        <taxon>Bacillati</taxon>
        <taxon>Actinomycetota</taxon>
        <taxon>Actinomycetes</taxon>
        <taxon>Mycobacteriales</taxon>
        <taxon>Nocardiaceae</taxon>
        <taxon>Nocardia</taxon>
    </lineage>
</organism>
<comment type="subcellular location">
    <subcellularLocation>
        <location evidence="1">Cell membrane</location>
        <topology evidence="1">Multi-pass membrane protein</topology>
    </subcellularLocation>
</comment>
<keyword evidence="11" id="KW-1185">Reference proteome</keyword>
<evidence type="ECO:0000256" key="1">
    <source>
        <dbReference type="ARBA" id="ARBA00004651"/>
    </source>
</evidence>
<dbReference type="PROSITE" id="PS00216">
    <property type="entry name" value="SUGAR_TRANSPORT_1"/>
    <property type="match status" value="1"/>
</dbReference>
<dbReference type="EMBL" id="JBFAIH010000002">
    <property type="protein sequence ID" value="MEV0362450.1"/>
    <property type="molecule type" value="Genomic_DNA"/>
</dbReference>
<dbReference type="InterPro" id="IPR005829">
    <property type="entry name" value="Sugar_transporter_CS"/>
</dbReference>
<keyword evidence="3" id="KW-1003">Cell membrane</keyword>
<feature type="transmembrane region" description="Helical" evidence="8">
    <location>
        <begin position="224"/>
        <end position="245"/>
    </location>
</feature>
<evidence type="ECO:0000313" key="11">
    <source>
        <dbReference type="Proteomes" id="UP001551658"/>
    </source>
</evidence>
<dbReference type="SUPFAM" id="SSF103473">
    <property type="entry name" value="MFS general substrate transporter"/>
    <property type="match status" value="1"/>
</dbReference>
<feature type="transmembrane region" description="Helical" evidence="8">
    <location>
        <begin position="266"/>
        <end position="288"/>
    </location>
</feature>
<sequence length="505" mass="51478">MTTREPDHSGATLAVVFLVMFTVSLDLSIVNVALPEIDSAFDYGPSQLSWVLNAFLLPYAGLMLLGGRLADFMGRRRLLYGCLAVFGIASAWGGAAQFGWDLIAARALQGAAAAALAPMALSLVTSEFPEGPARARAMAVWGGAGAAGGAFGVVMSGLLTDYLGWRWVMWVNLVFVVAAVVVVRRGVREGAAPRRGPLDVAGAASVTVGMSSLVAAVISTERYAWSSMWVLGLSGLGLAALAVFVMVEAGAEEPLVPLGFLRRRGLIGATVFGFMLVSGQIASFYFVSQLLQRVLGYSPTLTGLAFLPFCVGVVVGLRIAQAVVGRIGARLVMGAGGMVGALGLVWFAQATESTGFVTGILGPSLVCSVGMGAAMVAMGMVGVSGVPAEKAGLASGILNSSRQLGGSLGLAVLVTIAGNIIGGDTDRTVLVDGYTTALLIAALFVGFGSIAAVAVLPADRPRRTAGGRSDTPNSVGRHPSALPGGPALDGSRPVGDHVGSPAERS</sequence>
<dbReference type="Gene3D" id="1.20.1250.20">
    <property type="entry name" value="MFS general substrate transporter like domains"/>
    <property type="match status" value="1"/>
</dbReference>
<feature type="transmembrane region" description="Helical" evidence="8">
    <location>
        <begin position="300"/>
        <end position="320"/>
    </location>
</feature>
<evidence type="ECO:0000256" key="2">
    <source>
        <dbReference type="ARBA" id="ARBA00022448"/>
    </source>
</evidence>
<evidence type="ECO:0000256" key="5">
    <source>
        <dbReference type="ARBA" id="ARBA00022989"/>
    </source>
</evidence>
<dbReference type="CDD" id="cd17321">
    <property type="entry name" value="MFS_MMR_MDR_like"/>
    <property type="match status" value="1"/>
</dbReference>
<feature type="transmembrane region" description="Helical" evidence="8">
    <location>
        <begin position="106"/>
        <end position="126"/>
    </location>
</feature>
<reference evidence="10 11" key="1">
    <citation type="submission" date="2024-06" db="EMBL/GenBank/DDBJ databases">
        <title>The Natural Products Discovery Center: Release of the First 8490 Sequenced Strains for Exploring Actinobacteria Biosynthetic Diversity.</title>
        <authorList>
            <person name="Kalkreuter E."/>
            <person name="Kautsar S.A."/>
            <person name="Yang D."/>
            <person name="Bader C.D."/>
            <person name="Teijaro C.N."/>
            <person name="Fluegel L."/>
            <person name="Davis C.M."/>
            <person name="Simpson J.R."/>
            <person name="Lauterbach L."/>
            <person name="Steele A.D."/>
            <person name="Gui C."/>
            <person name="Meng S."/>
            <person name="Li G."/>
            <person name="Viehrig K."/>
            <person name="Ye F."/>
            <person name="Su P."/>
            <person name="Kiefer A.F."/>
            <person name="Nichols A."/>
            <person name="Cepeda A.J."/>
            <person name="Yan W."/>
            <person name="Fan B."/>
            <person name="Jiang Y."/>
            <person name="Adhikari A."/>
            <person name="Zheng C.-J."/>
            <person name="Schuster L."/>
            <person name="Cowan T.M."/>
            <person name="Smanski M.J."/>
            <person name="Chevrette M.G."/>
            <person name="De Carvalho L.P.S."/>
            <person name="Shen B."/>
        </authorList>
    </citation>
    <scope>NUCLEOTIDE SEQUENCE [LARGE SCALE GENOMIC DNA]</scope>
    <source>
        <strain evidence="10 11">NPDC050671</strain>
    </source>
</reference>
<protein>
    <submittedName>
        <fullName evidence="10">MFS transporter</fullName>
    </submittedName>
</protein>
<dbReference type="Proteomes" id="UP001551658">
    <property type="component" value="Unassembled WGS sequence"/>
</dbReference>
<feature type="transmembrane region" description="Helical" evidence="8">
    <location>
        <begin position="360"/>
        <end position="383"/>
    </location>
</feature>